<dbReference type="Proteomes" id="UP001501265">
    <property type="component" value="Unassembled WGS sequence"/>
</dbReference>
<proteinExistence type="predicted"/>
<sequence>MERQLHAALRRCQAPAVLLDIHAAQVPLAAPQMLVRTRLLAQRRGIFLCVIARQPRLAETLRAEGLESVLRVTRTLDEARARAGTGCPAVRPPASPKAGTRLKARLYRLICSDAVTGRQPAMTVRHP</sequence>
<evidence type="ECO:0000313" key="1">
    <source>
        <dbReference type="EMBL" id="GAA4812159.1"/>
    </source>
</evidence>
<keyword evidence="2" id="KW-1185">Reference proteome</keyword>
<dbReference type="Gene3D" id="3.30.750.24">
    <property type="entry name" value="STAS domain"/>
    <property type="match status" value="1"/>
</dbReference>
<comment type="caution">
    <text evidence="1">The sequence shown here is derived from an EMBL/GenBank/DDBJ whole genome shotgun (WGS) entry which is preliminary data.</text>
</comment>
<evidence type="ECO:0008006" key="3">
    <source>
        <dbReference type="Google" id="ProtNLM"/>
    </source>
</evidence>
<dbReference type="InterPro" id="IPR036513">
    <property type="entry name" value="STAS_dom_sf"/>
</dbReference>
<organism evidence="1 2">
    <name type="scientific">Streptomyces ziwulingensis</name>
    <dbReference type="NCBI Taxonomy" id="1045501"/>
    <lineage>
        <taxon>Bacteria</taxon>
        <taxon>Bacillati</taxon>
        <taxon>Actinomycetota</taxon>
        <taxon>Actinomycetes</taxon>
        <taxon>Kitasatosporales</taxon>
        <taxon>Streptomycetaceae</taxon>
        <taxon>Streptomyces</taxon>
    </lineage>
</organism>
<dbReference type="EMBL" id="BAABIG010000052">
    <property type="protein sequence ID" value="GAA4812159.1"/>
    <property type="molecule type" value="Genomic_DNA"/>
</dbReference>
<protein>
    <recommendedName>
        <fullName evidence="3">STAS domain-containing protein</fullName>
    </recommendedName>
</protein>
<accession>A0ABP9CIS2</accession>
<dbReference type="SUPFAM" id="SSF52091">
    <property type="entry name" value="SpoIIaa-like"/>
    <property type="match status" value="1"/>
</dbReference>
<gene>
    <name evidence="1" type="ORF">GCM10023220_49250</name>
</gene>
<evidence type="ECO:0000313" key="2">
    <source>
        <dbReference type="Proteomes" id="UP001501265"/>
    </source>
</evidence>
<reference evidence="2" key="1">
    <citation type="journal article" date="2019" name="Int. J. Syst. Evol. Microbiol.">
        <title>The Global Catalogue of Microorganisms (GCM) 10K type strain sequencing project: providing services to taxonomists for standard genome sequencing and annotation.</title>
        <authorList>
            <consortium name="The Broad Institute Genomics Platform"/>
            <consortium name="The Broad Institute Genome Sequencing Center for Infectious Disease"/>
            <person name="Wu L."/>
            <person name="Ma J."/>
        </authorList>
    </citation>
    <scope>NUCLEOTIDE SEQUENCE [LARGE SCALE GENOMIC DNA]</scope>
    <source>
        <strain evidence="2">JCM 18081</strain>
    </source>
</reference>
<name>A0ABP9CIS2_9ACTN</name>